<name>A0A2V3WLC7_9BACI</name>
<dbReference type="Pfam" id="PF05130">
    <property type="entry name" value="FlgN"/>
    <property type="match status" value="1"/>
</dbReference>
<dbReference type="SUPFAM" id="SSF140566">
    <property type="entry name" value="FlgN-like"/>
    <property type="match status" value="1"/>
</dbReference>
<dbReference type="Proteomes" id="UP000247978">
    <property type="component" value="Unassembled WGS sequence"/>
</dbReference>
<keyword evidence="1" id="KW-1005">Bacterial flagellum biogenesis</keyword>
<feature type="compositionally biased region" description="Basic and acidic residues" evidence="2">
    <location>
        <begin position="138"/>
        <end position="148"/>
    </location>
</feature>
<proteinExistence type="predicted"/>
<dbReference type="OrthoDB" id="2381500at2"/>
<gene>
    <name evidence="3" type="ORF">DFR56_102317</name>
</gene>
<evidence type="ECO:0000256" key="1">
    <source>
        <dbReference type="ARBA" id="ARBA00022795"/>
    </source>
</evidence>
<protein>
    <submittedName>
        <fullName evidence="3">FlgN protein</fullName>
    </submittedName>
</protein>
<dbReference type="Gene3D" id="1.20.58.300">
    <property type="entry name" value="FlgN-like"/>
    <property type="match status" value="1"/>
</dbReference>
<reference evidence="3 4" key="1">
    <citation type="submission" date="2018-05" db="EMBL/GenBank/DDBJ databases">
        <title>Genomic Encyclopedia of Type Strains, Phase IV (KMG-IV): sequencing the most valuable type-strain genomes for metagenomic binning, comparative biology and taxonomic classification.</title>
        <authorList>
            <person name="Goeker M."/>
        </authorList>
    </citation>
    <scope>NUCLEOTIDE SEQUENCE [LARGE SCALE GENOMIC DNA]</scope>
    <source>
        <strain evidence="3 4">DSM 28556</strain>
    </source>
</reference>
<organism evidence="3 4">
    <name type="scientific">Pseudogracilibacillus auburnensis</name>
    <dbReference type="NCBI Taxonomy" id="1494959"/>
    <lineage>
        <taxon>Bacteria</taxon>
        <taxon>Bacillati</taxon>
        <taxon>Bacillota</taxon>
        <taxon>Bacilli</taxon>
        <taxon>Bacillales</taxon>
        <taxon>Bacillaceae</taxon>
        <taxon>Pseudogracilibacillus</taxon>
    </lineage>
</organism>
<dbReference type="InterPro" id="IPR007809">
    <property type="entry name" value="FlgN-like"/>
</dbReference>
<sequence length="148" mass="17472">MHEELLQISEDKTEYIKKGDMEQLSKLLIQERKQLQLITQIEADRQQQVEHIFNHLHIDSEDKTVSELLKYVNTEDEKREIEHHVTALVEIIVKLKQSEQLNNDLLQQSMQFVQFSLDMLQPSMKNMNYNEKSSGNETVKRSVFDSKA</sequence>
<feature type="region of interest" description="Disordered" evidence="2">
    <location>
        <begin position="129"/>
        <end position="148"/>
    </location>
</feature>
<comment type="caution">
    <text evidence="3">The sequence shown here is derived from an EMBL/GenBank/DDBJ whole genome shotgun (WGS) entry which is preliminary data.</text>
</comment>
<evidence type="ECO:0000256" key="2">
    <source>
        <dbReference type="SAM" id="MobiDB-lite"/>
    </source>
</evidence>
<evidence type="ECO:0000313" key="3">
    <source>
        <dbReference type="EMBL" id="PXW89539.1"/>
    </source>
</evidence>
<dbReference type="GO" id="GO:0044780">
    <property type="term" value="P:bacterial-type flagellum assembly"/>
    <property type="evidence" value="ECO:0007669"/>
    <property type="project" value="InterPro"/>
</dbReference>
<accession>A0A2V3WLC7</accession>
<dbReference type="InterPro" id="IPR036679">
    <property type="entry name" value="FlgN-like_sf"/>
</dbReference>
<keyword evidence="4" id="KW-1185">Reference proteome</keyword>
<evidence type="ECO:0000313" key="4">
    <source>
        <dbReference type="Proteomes" id="UP000247978"/>
    </source>
</evidence>
<dbReference type="EMBL" id="QJJQ01000002">
    <property type="protein sequence ID" value="PXW89539.1"/>
    <property type="molecule type" value="Genomic_DNA"/>
</dbReference>
<dbReference type="AlphaFoldDB" id="A0A2V3WLC7"/>